<dbReference type="SUPFAM" id="SSF51430">
    <property type="entry name" value="NAD(P)-linked oxidoreductase"/>
    <property type="match status" value="1"/>
</dbReference>
<evidence type="ECO:0000313" key="3">
    <source>
        <dbReference type="EMBL" id="KXG86388.1"/>
    </source>
</evidence>
<keyword evidence="1" id="KW-0560">Oxidoreductase</keyword>
<sequence length="347" mass="38047">MKHNTLGTTGISVSEICLGTMTWGTQNSEAEAHEQMDYAIEHGVNFFDTAELYPTTPVSAETQGRTEEYIGTWFEKSGKRADVVLATKVAGSGRDYIRGGRDIDAASIREAVDTSLARLKTDYIDLYQIHWPNRGTYHFRGVWGFDASTQNTEKTLSEITEKLETLGELVKAGKIRAIGLSNESAWGTQKYIDIAKANGLPRVASIQNEYNLLYRSFDLDLAEVSHHENVGLLAYSPLAGGILTGKYQNGGRPEGSRASINQDIGGRLQPLQEAPVKAYLELAYQHGLDPAQLAIAFTLSRPFMASSIIGATTMEQLKTDIAAADVTLSDEVQKGIADIHRQYPMPI</sequence>
<feature type="domain" description="NADP-dependent oxidoreductase" evidence="2">
    <location>
        <begin position="15"/>
        <end position="338"/>
    </location>
</feature>
<dbReference type="InterPro" id="IPR050523">
    <property type="entry name" value="AKR_Detox_Biosynth"/>
</dbReference>
<proteinExistence type="predicted"/>
<evidence type="ECO:0000259" key="2">
    <source>
        <dbReference type="Pfam" id="PF00248"/>
    </source>
</evidence>
<dbReference type="CDD" id="cd19094">
    <property type="entry name" value="AKR_Tas-like"/>
    <property type="match status" value="1"/>
</dbReference>
<dbReference type="EMBL" id="LNUW01000016">
    <property type="protein sequence ID" value="KXG86388.1"/>
    <property type="molecule type" value="Genomic_DNA"/>
</dbReference>
<dbReference type="RefSeq" id="WP_067643931.1">
    <property type="nucleotide sequence ID" value="NZ_KQ961023.1"/>
</dbReference>
<protein>
    <submittedName>
        <fullName evidence="3">Aldo/keto reductase</fullName>
    </submittedName>
</protein>
<dbReference type="GO" id="GO:0016491">
    <property type="term" value="F:oxidoreductase activity"/>
    <property type="evidence" value="ECO:0007669"/>
    <property type="project" value="UniProtKB-KW"/>
</dbReference>
<reference evidence="3 4" key="1">
    <citation type="submission" date="2015-11" db="EMBL/GenBank/DDBJ databases">
        <title>Draft genome sequence of Agrobacterium sp. R89-1.</title>
        <authorList>
            <person name="Zahradnik J."/>
            <person name="Kyslikova E."/>
            <person name="Palyzova A."/>
            <person name="Kyslik P."/>
        </authorList>
    </citation>
    <scope>NUCLEOTIDE SEQUENCE [LARGE SCALE GENOMIC DNA]</scope>
    <source>
        <strain evidence="3 4">R89-1</strain>
    </source>
</reference>
<comment type="caution">
    <text evidence="3">The sequence shown here is derived from an EMBL/GenBank/DDBJ whole genome shotgun (WGS) entry which is preliminary data.</text>
</comment>
<dbReference type="PANTHER" id="PTHR43364:SF4">
    <property type="entry name" value="NAD(P)-LINKED OXIDOREDUCTASE SUPERFAMILY PROTEIN"/>
    <property type="match status" value="1"/>
</dbReference>
<dbReference type="STRING" id="2052828.ATO67_02840"/>
<dbReference type="Gene3D" id="3.20.20.100">
    <property type="entry name" value="NADP-dependent oxidoreductase domain"/>
    <property type="match status" value="1"/>
</dbReference>
<dbReference type="InterPro" id="IPR023210">
    <property type="entry name" value="NADP_OxRdtase_dom"/>
</dbReference>
<keyword evidence="4" id="KW-1185">Reference proteome</keyword>
<name>A0A135P4W1_9HYPH</name>
<dbReference type="AlphaFoldDB" id="A0A135P4W1"/>
<organism evidence="3 4">
    <name type="scientific">Agrobacterium bohemicum</name>
    <dbReference type="NCBI Taxonomy" id="2052828"/>
    <lineage>
        <taxon>Bacteria</taxon>
        <taxon>Pseudomonadati</taxon>
        <taxon>Pseudomonadota</taxon>
        <taxon>Alphaproteobacteria</taxon>
        <taxon>Hyphomicrobiales</taxon>
        <taxon>Rhizobiaceae</taxon>
        <taxon>Rhizobium/Agrobacterium group</taxon>
        <taxon>Agrobacterium</taxon>
    </lineage>
</organism>
<dbReference type="InterPro" id="IPR036812">
    <property type="entry name" value="NAD(P)_OxRdtase_dom_sf"/>
</dbReference>
<dbReference type="PANTHER" id="PTHR43364">
    <property type="entry name" value="NADH-SPECIFIC METHYLGLYOXAL REDUCTASE-RELATED"/>
    <property type="match status" value="1"/>
</dbReference>
<dbReference type="Proteomes" id="UP000070498">
    <property type="component" value="Unassembled WGS sequence"/>
</dbReference>
<gene>
    <name evidence="3" type="ORF">ATO67_02840</name>
</gene>
<dbReference type="OrthoDB" id="9803483at2"/>
<evidence type="ECO:0000256" key="1">
    <source>
        <dbReference type="ARBA" id="ARBA00023002"/>
    </source>
</evidence>
<accession>A0A135P4W1</accession>
<evidence type="ECO:0000313" key="4">
    <source>
        <dbReference type="Proteomes" id="UP000070498"/>
    </source>
</evidence>
<dbReference type="Pfam" id="PF00248">
    <property type="entry name" value="Aldo_ket_red"/>
    <property type="match status" value="1"/>
</dbReference>